<evidence type="ECO:0000259" key="9">
    <source>
        <dbReference type="PROSITE" id="PS50850"/>
    </source>
</evidence>
<evidence type="ECO:0000313" key="10">
    <source>
        <dbReference type="EMBL" id="KAB8071685.1"/>
    </source>
</evidence>
<feature type="transmembrane region" description="Helical" evidence="8">
    <location>
        <begin position="411"/>
        <end position="431"/>
    </location>
</feature>
<name>A0A5N5WV71_9EURO</name>
<evidence type="ECO:0000256" key="4">
    <source>
        <dbReference type="ARBA" id="ARBA00022692"/>
    </source>
</evidence>
<dbReference type="FunFam" id="1.20.1250.20:FF:000057">
    <property type="entry name" value="MFS general substrate transporter"/>
    <property type="match status" value="1"/>
</dbReference>
<feature type="transmembrane region" description="Helical" evidence="8">
    <location>
        <begin position="144"/>
        <end position="170"/>
    </location>
</feature>
<proteinExistence type="inferred from homology"/>
<dbReference type="PANTHER" id="PTHR43791">
    <property type="entry name" value="PERMEASE-RELATED"/>
    <property type="match status" value="1"/>
</dbReference>
<evidence type="ECO:0000256" key="1">
    <source>
        <dbReference type="ARBA" id="ARBA00004141"/>
    </source>
</evidence>
<dbReference type="Gene3D" id="1.20.1250.20">
    <property type="entry name" value="MFS general substrate transporter like domains"/>
    <property type="match status" value="2"/>
</dbReference>
<feature type="transmembrane region" description="Helical" evidence="8">
    <location>
        <begin position="355"/>
        <end position="373"/>
    </location>
</feature>
<dbReference type="SUPFAM" id="SSF103473">
    <property type="entry name" value="MFS general substrate transporter"/>
    <property type="match status" value="1"/>
</dbReference>
<protein>
    <submittedName>
        <fullName evidence="10">Major facilitator superfamily domain-containing protein</fullName>
    </submittedName>
</protein>
<organism evidence="10 11">
    <name type="scientific">Aspergillus leporis</name>
    <dbReference type="NCBI Taxonomy" id="41062"/>
    <lineage>
        <taxon>Eukaryota</taxon>
        <taxon>Fungi</taxon>
        <taxon>Dikarya</taxon>
        <taxon>Ascomycota</taxon>
        <taxon>Pezizomycotina</taxon>
        <taxon>Eurotiomycetes</taxon>
        <taxon>Eurotiomycetidae</taxon>
        <taxon>Eurotiales</taxon>
        <taxon>Aspergillaceae</taxon>
        <taxon>Aspergillus</taxon>
        <taxon>Aspergillus subgen. Circumdati</taxon>
    </lineage>
</organism>
<dbReference type="InterPro" id="IPR020846">
    <property type="entry name" value="MFS_dom"/>
</dbReference>
<dbReference type="EMBL" id="ML732266">
    <property type="protein sequence ID" value="KAB8071685.1"/>
    <property type="molecule type" value="Genomic_DNA"/>
</dbReference>
<accession>A0A5N5WV71</accession>
<feature type="domain" description="Major facilitator superfamily (MFS) profile" evidence="9">
    <location>
        <begin position="55"/>
        <end position="468"/>
    </location>
</feature>
<dbReference type="InterPro" id="IPR011701">
    <property type="entry name" value="MFS"/>
</dbReference>
<dbReference type="PROSITE" id="PS50850">
    <property type="entry name" value="MFS"/>
    <property type="match status" value="1"/>
</dbReference>
<feature type="transmembrane region" description="Helical" evidence="8">
    <location>
        <begin position="120"/>
        <end position="138"/>
    </location>
</feature>
<keyword evidence="4 8" id="KW-0812">Transmembrane</keyword>
<feature type="transmembrane region" description="Helical" evidence="8">
    <location>
        <begin position="379"/>
        <end position="399"/>
    </location>
</feature>
<evidence type="ECO:0000256" key="3">
    <source>
        <dbReference type="ARBA" id="ARBA00022448"/>
    </source>
</evidence>
<feature type="transmembrane region" description="Helical" evidence="8">
    <location>
        <begin position="443"/>
        <end position="464"/>
    </location>
</feature>
<gene>
    <name evidence="10" type="ORF">BDV29DRAFT_178790</name>
</gene>
<reference evidence="10 11" key="1">
    <citation type="submission" date="2019-04" db="EMBL/GenBank/DDBJ databases">
        <title>Friends and foes A comparative genomics study of 23 Aspergillus species from section Flavi.</title>
        <authorList>
            <consortium name="DOE Joint Genome Institute"/>
            <person name="Kjaerbolling I."/>
            <person name="Vesth T."/>
            <person name="Frisvad J.C."/>
            <person name="Nybo J.L."/>
            <person name="Theobald S."/>
            <person name="Kildgaard S."/>
            <person name="Isbrandt T."/>
            <person name="Kuo A."/>
            <person name="Sato A."/>
            <person name="Lyhne E.K."/>
            <person name="Kogle M.E."/>
            <person name="Wiebenga A."/>
            <person name="Kun R.S."/>
            <person name="Lubbers R.J."/>
            <person name="Makela M.R."/>
            <person name="Barry K."/>
            <person name="Chovatia M."/>
            <person name="Clum A."/>
            <person name="Daum C."/>
            <person name="Haridas S."/>
            <person name="He G."/>
            <person name="LaButti K."/>
            <person name="Lipzen A."/>
            <person name="Mondo S."/>
            <person name="Riley R."/>
            <person name="Salamov A."/>
            <person name="Simmons B.A."/>
            <person name="Magnuson J.K."/>
            <person name="Henrissat B."/>
            <person name="Mortensen U.H."/>
            <person name="Larsen T.O."/>
            <person name="Devries R.P."/>
            <person name="Grigoriev I.V."/>
            <person name="Machida M."/>
            <person name="Baker S.E."/>
            <person name="Andersen M.R."/>
        </authorList>
    </citation>
    <scope>NUCLEOTIDE SEQUENCE [LARGE SCALE GENOMIC DNA]</scope>
    <source>
        <strain evidence="10 11">CBS 151.66</strain>
    </source>
</reference>
<dbReference type="InterPro" id="IPR036259">
    <property type="entry name" value="MFS_trans_sf"/>
</dbReference>
<evidence type="ECO:0000256" key="2">
    <source>
        <dbReference type="ARBA" id="ARBA00008335"/>
    </source>
</evidence>
<evidence type="ECO:0000256" key="5">
    <source>
        <dbReference type="ARBA" id="ARBA00022989"/>
    </source>
</evidence>
<evidence type="ECO:0000313" key="11">
    <source>
        <dbReference type="Proteomes" id="UP000326565"/>
    </source>
</evidence>
<dbReference type="AlphaFoldDB" id="A0A5N5WV71"/>
<keyword evidence="5 8" id="KW-1133">Transmembrane helix</keyword>
<evidence type="ECO:0000256" key="6">
    <source>
        <dbReference type="ARBA" id="ARBA00023136"/>
    </source>
</evidence>
<keyword evidence="11" id="KW-1185">Reference proteome</keyword>
<evidence type="ECO:0000256" key="7">
    <source>
        <dbReference type="SAM" id="MobiDB-lite"/>
    </source>
</evidence>
<dbReference type="Pfam" id="PF07690">
    <property type="entry name" value="MFS_1"/>
    <property type="match status" value="1"/>
</dbReference>
<feature type="transmembrane region" description="Helical" evidence="8">
    <location>
        <begin position="321"/>
        <end position="343"/>
    </location>
</feature>
<dbReference type="PANTHER" id="PTHR43791:SF6">
    <property type="entry name" value="TRANSPORTER, PUTATIVE (AFU_ORTHOLOGUE AFUA_1G16690)-RELATED"/>
    <property type="match status" value="1"/>
</dbReference>
<dbReference type="GO" id="GO:0016020">
    <property type="term" value="C:membrane"/>
    <property type="evidence" value="ECO:0007669"/>
    <property type="project" value="UniProtKB-SubCell"/>
</dbReference>
<keyword evidence="6 8" id="KW-0472">Membrane</keyword>
<dbReference type="GO" id="GO:0022857">
    <property type="term" value="F:transmembrane transporter activity"/>
    <property type="evidence" value="ECO:0007669"/>
    <property type="project" value="InterPro"/>
</dbReference>
<sequence length="501" mass="55626">MADEISKHDLDAAHIEKSTAGTMERPNTTAATSALADPATRARVEKSLKRKLDARCGLFVLIYIMNYLDRNNIAAARLKGLQDDLDLEYSEYATCLSILYVGYILMQVPSNMFINRIQRPSLYISLVMLVWGLVSTLSGVATNFAGMVCIRFFLGFVEAAFLPGALMILSKWYTRRELTVRNAILFCGNLISNAFSALIGAGVLSNMQGVLGHAAWRWLFWIEGAITMAVALSAAFVLPDLPHNTRGFTKVELELAQLRMVEDVGEADVDSEDQGPWDGLFMAVKDIKIYWMMLTFTAYVVGLSFNAFFPTLTGTLGFSYVPTLLMSAPPWVFSCIFSLIVAWSSDRYQEKFWHIVGPILVGLVGFIICMSTLNVAARYVALFLQASSYAGFIVFYSWISASFPRPPAKRAVAIAMINAFSQLGNVAGSYVWNLEDNGYRKSYGIVTAMFGITIVGCLGFRMLLSNLNKKLEEAEQAANVQPDIDNADETLRMRKGFRYLV</sequence>
<evidence type="ECO:0000256" key="8">
    <source>
        <dbReference type="SAM" id="Phobius"/>
    </source>
</evidence>
<dbReference type="FunFam" id="1.20.1250.20:FF:000013">
    <property type="entry name" value="MFS general substrate transporter"/>
    <property type="match status" value="1"/>
</dbReference>
<feature type="transmembrane region" description="Helical" evidence="8">
    <location>
        <begin position="182"/>
        <end position="204"/>
    </location>
</feature>
<dbReference type="Proteomes" id="UP000326565">
    <property type="component" value="Unassembled WGS sequence"/>
</dbReference>
<feature type="transmembrane region" description="Helical" evidence="8">
    <location>
        <begin position="289"/>
        <end position="309"/>
    </location>
</feature>
<feature type="region of interest" description="Disordered" evidence="7">
    <location>
        <begin position="16"/>
        <end position="36"/>
    </location>
</feature>
<feature type="compositionally biased region" description="Polar residues" evidence="7">
    <location>
        <begin position="19"/>
        <end position="32"/>
    </location>
</feature>
<dbReference type="OrthoDB" id="2250022at2759"/>
<feature type="transmembrane region" description="Helical" evidence="8">
    <location>
        <begin position="216"/>
        <end position="238"/>
    </location>
</feature>
<comment type="similarity">
    <text evidence="2">Belongs to the major facilitator superfamily.</text>
</comment>
<keyword evidence="3" id="KW-0813">Transport</keyword>
<comment type="subcellular location">
    <subcellularLocation>
        <location evidence="1">Membrane</location>
        <topology evidence="1">Multi-pass membrane protein</topology>
    </subcellularLocation>
</comment>